<feature type="compositionally biased region" description="Polar residues" evidence="12">
    <location>
        <begin position="134"/>
        <end position="161"/>
    </location>
</feature>
<evidence type="ECO:0000256" key="11">
    <source>
        <dbReference type="ARBA" id="ARBA00047174"/>
    </source>
</evidence>
<reference evidence="14 15" key="1">
    <citation type="submission" date="2020-01" db="EMBL/GenBank/DDBJ databases">
        <title>Identification and distribution of gene clusters putatively required for synthesis of sphingolipid metabolism inhibitors in phylogenetically diverse species of the filamentous fungus Fusarium.</title>
        <authorList>
            <person name="Kim H.-S."/>
            <person name="Busman M."/>
            <person name="Brown D.W."/>
            <person name="Divon H."/>
            <person name="Uhlig S."/>
            <person name="Proctor R.H."/>
        </authorList>
    </citation>
    <scope>NUCLEOTIDE SEQUENCE [LARGE SCALE GENOMIC DNA]</scope>
    <source>
        <strain evidence="14 15">NRRL 20459</strain>
    </source>
</reference>
<evidence type="ECO:0000256" key="12">
    <source>
        <dbReference type="SAM" id="MobiDB-lite"/>
    </source>
</evidence>
<keyword evidence="3" id="KW-0964">Secreted</keyword>
<evidence type="ECO:0000256" key="6">
    <source>
        <dbReference type="ARBA" id="ARBA00023157"/>
    </source>
</evidence>
<dbReference type="PANTHER" id="PTHR33353:SF2">
    <property type="entry name" value="ENDO-BETA-1,4-GLUCANASE D"/>
    <property type="match status" value="1"/>
</dbReference>
<evidence type="ECO:0000256" key="7">
    <source>
        <dbReference type="ARBA" id="ARBA00023277"/>
    </source>
</evidence>
<feature type="domain" description="Auxiliary Activity family 9 catalytic" evidence="13">
    <location>
        <begin position="45"/>
        <end position="124"/>
    </location>
</feature>
<comment type="cofactor">
    <cofactor evidence="1">
        <name>Cu(2+)</name>
        <dbReference type="ChEBI" id="CHEBI:29036"/>
    </cofactor>
</comment>
<comment type="similarity">
    <text evidence="9">Belongs to the polysaccharide monooxygenase AA9 family.</text>
</comment>
<keyword evidence="5" id="KW-0136">Cellulose degradation</keyword>
<protein>
    <recommendedName>
        <fullName evidence="11">lytic cellulose monooxygenase (C4-dehydrogenating)</fullName>
        <ecNumber evidence="11">1.14.99.56</ecNumber>
    </recommendedName>
</protein>
<name>A0A8H4P0N8_9HYPO</name>
<evidence type="ECO:0000313" key="14">
    <source>
        <dbReference type="EMBL" id="KAF4451636.1"/>
    </source>
</evidence>
<keyword evidence="6" id="KW-1015">Disulfide bond</keyword>
<sequence length="206" mass="21705">MYTIVCELAGGRESISSQRTRVAAAKHYAELTQGTGCVRLGAGFNHGGVTVPSDTPAGEYLVRVEHIGLHGAHNGEAEFYYACAQVKVTGNGSGTPGPTVKIPGIYSTDDASVNFSIWSDNTNYPMPEPAVWTGGSSPSGSDQEQSAQNSSSVTQQITKAITTEETVPVSTEEALGAKASSEGSSGCRAQRRTRRGHQNIHAGYRR</sequence>
<feature type="compositionally biased region" description="Low complexity" evidence="12">
    <location>
        <begin position="163"/>
        <end position="173"/>
    </location>
</feature>
<feature type="region of interest" description="Disordered" evidence="12">
    <location>
        <begin position="126"/>
        <end position="206"/>
    </location>
</feature>
<evidence type="ECO:0000256" key="3">
    <source>
        <dbReference type="ARBA" id="ARBA00022525"/>
    </source>
</evidence>
<dbReference type="OrthoDB" id="3496539at2759"/>
<keyword evidence="15" id="KW-1185">Reference proteome</keyword>
<keyword evidence="7" id="KW-0119">Carbohydrate metabolism</keyword>
<dbReference type="GO" id="GO:0030245">
    <property type="term" value="P:cellulose catabolic process"/>
    <property type="evidence" value="ECO:0007669"/>
    <property type="project" value="UniProtKB-KW"/>
</dbReference>
<dbReference type="Gene3D" id="2.70.50.70">
    <property type="match status" value="1"/>
</dbReference>
<evidence type="ECO:0000313" key="15">
    <source>
        <dbReference type="Proteomes" id="UP000554235"/>
    </source>
</evidence>
<comment type="catalytic activity">
    <reaction evidence="10">
        <text>[(1-&gt;4)-beta-D-glucosyl]n+m + reduced acceptor + O2 = 4-dehydro-beta-D-glucosyl-[(1-&gt;4)-beta-D-glucosyl]n-1 + [(1-&gt;4)-beta-D-glucosyl]m + acceptor + H2O.</text>
        <dbReference type="EC" id="1.14.99.56"/>
    </reaction>
</comment>
<evidence type="ECO:0000256" key="10">
    <source>
        <dbReference type="ARBA" id="ARBA00045077"/>
    </source>
</evidence>
<dbReference type="EC" id="1.14.99.56" evidence="11"/>
<comment type="caution">
    <text evidence="14">The sequence shown here is derived from an EMBL/GenBank/DDBJ whole genome shotgun (WGS) entry which is preliminary data.</text>
</comment>
<feature type="compositionally biased region" description="Basic residues" evidence="12">
    <location>
        <begin position="189"/>
        <end position="206"/>
    </location>
</feature>
<dbReference type="InterPro" id="IPR049892">
    <property type="entry name" value="AA9"/>
</dbReference>
<keyword evidence="8" id="KW-0624">Polysaccharide degradation</keyword>
<dbReference type="EMBL" id="JAADYS010003031">
    <property type="protein sequence ID" value="KAF4451636.1"/>
    <property type="molecule type" value="Genomic_DNA"/>
</dbReference>
<evidence type="ECO:0000256" key="5">
    <source>
        <dbReference type="ARBA" id="ARBA00023001"/>
    </source>
</evidence>
<evidence type="ECO:0000256" key="8">
    <source>
        <dbReference type="ARBA" id="ARBA00023326"/>
    </source>
</evidence>
<organism evidence="14 15">
    <name type="scientific">Fusarium albosuccineum</name>
    <dbReference type="NCBI Taxonomy" id="1237068"/>
    <lineage>
        <taxon>Eukaryota</taxon>
        <taxon>Fungi</taxon>
        <taxon>Dikarya</taxon>
        <taxon>Ascomycota</taxon>
        <taxon>Pezizomycotina</taxon>
        <taxon>Sordariomycetes</taxon>
        <taxon>Hypocreomycetidae</taxon>
        <taxon>Hypocreales</taxon>
        <taxon>Nectriaceae</taxon>
        <taxon>Fusarium</taxon>
        <taxon>Fusarium decemcellulare species complex</taxon>
    </lineage>
</organism>
<dbReference type="Pfam" id="PF03443">
    <property type="entry name" value="AA9"/>
    <property type="match status" value="1"/>
</dbReference>
<dbReference type="PANTHER" id="PTHR33353">
    <property type="entry name" value="PUTATIVE (AFU_ORTHOLOGUE AFUA_1G12560)-RELATED"/>
    <property type="match status" value="1"/>
</dbReference>
<comment type="subcellular location">
    <subcellularLocation>
        <location evidence="2">Secreted</location>
    </subcellularLocation>
</comment>
<evidence type="ECO:0000259" key="13">
    <source>
        <dbReference type="Pfam" id="PF03443"/>
    </source>
</evidence>
<dbReference type="GO" id="GO:0005576">
    <property type="term" value="C:extracellular region"/>
    <property type="evidence" value="ECO:0007669"/>
    <property type="project" value="UniProtKB-SubCell"/>
</dbReference>
<proteinExistence type="inferred from homology"/>
<gene>
    <name evidence="14" type="ORF">FALBO_16293</name>
</gene>
<accession>A0A8H4P0N8</accession>
<evidence type="ECO:0000256" key="4">
    <source>
        <dbReference type="ARBA" id="ARBA00022729"/>
    </source>
</evidence>
<keyword evidence="4" id="KW-0732">Signal</keyword>
<evidence type="ECO:0000256" key="1">
    <source>
        <dbReference type="ARBA" id="ARBA00001973"/>
    </source>
</evidence>
<evidence type="ECO:0000256" key="9">
    <source>
        <dbReference type="ARBA" id="ARBA00044502"/>
    </source>
</evidence>
<dbReference type="Proteomes" id="UP000554235">
    <property type="component" value="Unassembled WGS sequence"/>
</dbReference>
<evidence type="ECO:0000256" key="2">
    <source>
        <dbReference type="ARBA" id="ARBA00004613"/>
    </source>
</evidence>
<dbReference type="InterPro" id="IPR005103">
    <property type="entry name" value="AA9_LPMO"/>
</dbReference>
<dbReference type="AlphaFoldDB" id="A0A8H4P0N8"/>